<organism evidence="2 3">
    <name type="scientific">Eimeria necatrix</name>
    <dbReference type="NCBI Taxonomy" id="51315"/>
    <lineage>
        <taxon>Eukaryota</taxon>
        <taxon>Sar</taxon>
        <taxon>Alveolata</taxon>
        <taxon>Apicomplexa</taxon>
        <taxon>Conoidasida</taxon>
        <taxon>Coccidia</taxon>
        <taxon>Eucoccidiorida</taxon>
        <taxon>Eimeriorina</taxon>
        <taxon>Eimeriidae</taxon>
        <taxon>Eimeria</taxon>
    </lineage>
</organism>
<dbReference type="AlphaFoldDB" id="U6MSS0"/>
<reference evidence="2" key="2">
    <citation type="submission" date="2013-10" db="EMBL/GenBank/DDBJ databases">
        <authorList>
            <person name="Aslett M."/>
        </authorList>
    </citation>
    <scope>NUCLEOTIDE SEQUENCE [LARGE SCALE GENOMIC DNA]</scope>
    <source>
        <strain evidence="2">Houghton</strain>
    </source>
</reference>
<gene>
    <name evidence="2" type="ORF">ENH_00029970</name>
</gene>
<sequence length="79" mass="8253">MIEAPEQQDGSKGSEGDSGTGRRALPVEAAAANVGSSAAIGGMVRDNSIMEPYIIGAFGVELSNRARYSLWQQKSKKPG</sequence>
<feature type="region of interest" description="Disordered" evidence="1">
    <location>
        <begin position="1"/>
        <end position="25"/>
    </location>
</feature>
<evidence type="ECO:0000313" key="3">
    <source>
        <dbReference type="Proteomes" id="UP000030754"/>
    </source>
</evidence>
<evidence type="ECO:0000313" key="2">
    <source>
        <dbReference type="EMBL" id="CDJ67046.1"/>
    </source>
</evidence>
<dbReference type="GeneID" id="25473162"/>
<accession>U6MSS0</accession>
<dbReference type="Proteomes" id="UP000030754">
    <property type="component" value="Unassembled WGS sequence"/>
</dbReference>
<proteinExistence type="predicted"/>
<keyword evidence="3" id="KW-1185">Reference proteome</keyword>
<name>U6MSS0_9EIME</name>
<evidence type="ECO:0000256" key="1">
    <source>
        <dbReference type="SAM" id="MobiDB-lite"/>
    </source>
</evidence>
<dbReference type="EMBL" id="HG724016">
    <property type="protein sequence ID" value="CDJ67046.1"/>
    <property type="molecule type" value="Genomic_DNA"/>
</dbReference>
<protein>
    <submittedName>
        <fullName evidence="2">Uncharacterized protein</fullName>
    </submittedName>
</protein>
<dbReference type="VEuPathDB" id="ToxoDB:ENH_00029970"/>
<dbReference type="RefSeq" id="XP_013435513.1">
    <property type="nucleotide sequence ID" value="XM_013580059.1"/>
</dbReference>
<reference evidence="2" key="1">
    <citation type="submission" date="2013-10" db="EMBL/GenBank/DDBJ databases">
        <title>Genomic analysis of the causative agents of coccidiosis in chickens.</title>
        <authorList>
            <person name="Reid A.J."/>
            <person name="Blake D."/>
            <person name="Billington K."/>
            <person name="Browne H."/>
            <person name="Dunn M."/>
            <person name="Hung S."/>
            <person name="Kawahara F."/>
            <person name="Miranda-Saavedra D."/>
            <person name="Mourier T."/>
            <person name="Nagra H."/>
            <person name="Otto T.D."/>
            <person name="Rawlings N."/>
            <person name="Sanchez A."/>
            <person name="Sanders M."/>
            <person name="Subramaniam C."/>
            <person name="Tay Y."/>
            <person name="Dear P."/>
            <person name="Doerig C."/>
            <person name="Gruber A."/>
            <person name="Parkinson J."/>
            <person name="Shirley M."/>
            <person name="Wan K.L."/>
            <person name="Berriman M."/>
            <person name="Tomley F."/>
            <person name="Pain A."/>
        </authorList>
    </citation>
    <scope>NUCLEOTIDE SEQUENCE [LARGE SCALE GENOMIC DNA]</scope>
    <source>
        <strain evidence="2">Houghton</strain>
    </source>
</reference>